<dbReference type="InterPro" id="IPR000477">
    <property type="entry name" value="RT_dom"/>
</dbReference>
<dbReference type="FunFam" id="3.30.70.270:FF:000026">
    <property type="entry name" value="Transposon Ty3-G Gag-Pol polyprotein"/>
    <property type="match status" value="1"/>
</dbReference>
<dbReference type="Gene3D" id="1.10.340.70">
    <property type="match status" value="1"/>
</dbReference>
<dbReference type="AlphaFoldDB" id="A0A1E1XFQ3"/>
<keyword evidence="8" id="KW-0863">Zinc-finger</keyword>
<feature type="compositionally biased region" description="Polar residues" evidence="9">
    <location>
        <begin position="1122"/>
        <end position="1135"/>
    </location>
</feature>
<dbReference type="PROSITE" id="PS50994">
    <property type="entry name" value="INTEGRASE"/>
    <property type="match status" value="1"/>
</dbReference>
<dbReference type="EC" id="2.7.7.49" evidence="1"/>
<evidence type="ECO:0000256" key="3">
    <source>
        <dbReference type="ARBA" id="ARBA00022695"/>
    </source>
</evidence>
<dbReference type="GO" id="GO:0003723">
    <property type="term" value="F:RNA binding"/>
    <property type="evidence" value="ECO:0007669"/>
    <property type="project" value="UniProtKB-KW"/>
</dbReference>
<dbReference type="EMBL" id="GFAC01001150">
    <property type="protein sequence ID" value="JAT98038.1"/>
    <property type="molecule type" value="mRNA"/>
</dbReference>
<dbReference type="PROSITE" id="PS00141">
    <property type="entry name" value="ASP_PROTEASE"/>
    <property type="match status" value="1"/>
</dbReference>
<dbReference type="PANTHER" id="PTHR37984:SF5">
    <property type="entry name" value="PROTEIN NYNRIN-LIKE"/>
    <property type="match status" value="1"/>
</dbReference>
<feature type="region of interest" description="Disordered" evidence="9">
    <location>
        <begin position="1"/>
        <end position="29"/>
    </location>
</feature>
<dbReference type="GO" id="GO:0004519">
    <property type="term" value="F:endonuclease activity"/>
    <property type="evidence" value="ECO:0007669"/>
    <property type="project" value="UniProtKB-KW"/>
</dbReference>
<evidence type="ECO:0000256" key="7">
    <source>
        <dbReference type="ARBA" id="ARBA00022918"/>
    </source>
</evidence>
<evidence type="ECO:0000256" key="6">
    <source>
        <dbReference type="ARBA" id="ARBA00022801"/>
    </source>
</evidence>
<dbReference type="InterPro" id="IPR050951">
    <property type="entry name" value="Retrovirus_Pol_polyprotein"/>
</dbReference>
<dbReference type="Pfam" id="PF17917">
    <property type="entry name" value="RT_RNaseH"/>
    <property type="match status" value="1"/>
</dbReference>
<dbReference type="PROSITE" id="PS50158">
    <property type="entry name" value="ZF_CCHC"/>
    <property type="match status" value="1"/>
</dbReference>
<dbReference type="Gene3D" id="3.10.10.10">
    <property type="entry name" value="HIV Type 1 Reverse Transcriptase, subunit A, domain 1"/>
    <property type="match status" value="1"/>
</dbReference>
<dbReference type="InterPro" id="IPR043502">
    <property type="entry name" value="DNA/RNA_pol_sf"/>
</dbReference>
<dbReference type="GO" id="GO:0008270">
    <property type="term" value="F:zinc ion binding"/>
    <property type="evidence" value="ECO:0007669"/>
    <property type="project" value="UniProtKB-KW"/>
</dbReference>
<protein>
    <recommendedName>
        <fullName evidence="1">RNA-directed DNA polymerase</fullName>
        <ecNumber evidence="1">2.7.7.49</ecNumber>
    </recommendedName>
</protein>
<evidence type="ECO:0000256" key="1">
    <source>
        <dbReference type="ARBA" id="ARBA00012493"/>
    </source>
</evidence>
<dbReference type="PROSITE" id="PS50878">
    <property type="entry name" value="RT_POL"/>
    <property type="match status" value="1"/>
</dbReference>
<accession>A0A1E1XFQ3</accession>
<feature type="non-terminal residue" evidence="13">
    <location>
        <position position="1"/>
    </location>
</feature>
<feature type="domain" description="Integrase catalytic" evidence="12">
    <location>
        <begin position="838"/>
        <end position="1005"/>
    </location>
</feature>
<proteinExistence type="evidence at transcript level"/>
<organism evidence="13">
    <name type="scientific">Amblyomma aureolatum</name>
    <dbReference type="NCBI Taxonomy" id="187763"/>
    <lineage>
        <taxon>Eukaryota</taxon>
        <taxon>Metazoa</taxon>
        <taxon>Ecdysozoa</taxon>
        <taxon>Arthropoda</taxon>
        <taxon>Chelicerata</taxon>
        <taxon>Arachnida</taxon>
        <taxon>Acari</taxon>
        <taxon>Parasitiformes</taxon>
        <taxon>Ixodida</taxon>
        <taxon>Ixodoidea</taxon>
        <taxon>Ixodidae</taxon>
        <taxon>Amblyomminae</taxon>
        <taxon>Amblyomma</taxon>
    </lineage>
</organism>
<keyword evidence="7" id="KW-0695">RNA-directed DNA polymerase</keyword>
<dbReference type="FunFam" id="1.10.340.70:FF:000003">
    <property type="entry name" value="Protein CBG25708"/>
    <property type="match status" value="1"/>
</dbReference>
<keyword evidence="4" id="KW-0540">Nuclease</keyword>
<feature type="compositionally biased region" description="Polar residues" evidence="9">
    <location>
        <begin position="17"/>
        <end position="29"/>
    </location>
</feature>
<keyword evidence="8" id="KW-0862">Zinc</keyword>
<dbReference type="Gene3D" id="3.30.420.10">
    <property type="entry name" value="Ribonuclease H-like superfamily/Ribonuclease H"/>
    <property type="match status" value="1"/>
</dbReference>
<sequence>LASEKAKEDARGMWETGKQSSGVNVVHQQRQGRPWRKNCESRAPGLQCERCKGAHETAACRHRNTACYQCGKRGHLARACKVGHSRLSGTYAVREMESESEEEMLHALVAHSSSNKDMVQPIERVLTWEGRKLHMIIDTGSPVSVIPKNVFKKHRKWWPALQKTSLRLSCFLGPLPVFGKLDMEVQQGSTAVSSSLVVVDCQGPLLCGRNTIDAFHRAGVSLLEETKSACVNVVQAGTELQKVLDDFSDLFEKKLGCCKGPPVKLYLKEGAQPRFCKARTVPYAMRAQVSAEIDRLVQDGVLSPVSVAEWATPVVPVAKKNGDIRLCGDFKLTVNQATRLEQYPLPKIDDIFAALSGGEVFSTLDLRNAYNQLPLNEEAKKLAVLNTHQGLYCYNRLAFGIASAPAVFQRRMEAVLQGLPGVKVYLDDIIIAEKEHDMSLLRKVFQRLRENGLKLNQAKCRFREREVSFLGHRIDARGLHPLHDNLEAVRAAPTPTSVSQLKSFLGLVTYYSKFLPHLSSTLTPLYHLLSKGVSWNWGPAQETAFQETKRAMCNANFLVHYDPQKPLRLECDASAEGVGAVLSHRINGIDHPIAFRSRTLTKAERNYSQLEKEALALVFGVTKFRDYLFGNRFTLVTDHLPLTGLLRPDKPVPHMAAARIQRWALFLAAYQYDFEYRKGELNGNADALSRLPLPKCEKDDESELAEYVLHAQALDDFALSAQKMADQTGKDERLQQVKTWVLRGWPRRLGKNEQWYQPFFMRRHELTVSNGVIFWGHRVVLPEAAQEFVLKELHDTHPGITAMKNIARTIFWYPGLDKDIEKLAKDCPQCVHCLPMPAAQVPANWPKTDRRWCRLHMDFAGPVEGHMIFILIDASTNWIEAVPLRSATAETTVDVLRNIFARFGLPRTIVSDNGPQFTSAVTARFFKENGVRHLTTAPYYPQSNGLAERAVRTVKEGLKKNQNGTLPTRLAKLLLRYRSTPSQEGKSPAEKLLGFQPRTRLSAYFPEQDGEESTAASKVSISKEQPLAPGMPVWSRQYNHPGERWLPGTVTEVKGRRLVTVDTPTGVQRRHVDQVRPRGSPTAVKKEVSETQLSAEQAPEAGPSALSETQSTDDQAVPARQPSGNEEATGSSEPMENTDAAREPALPRRSCRTRKPPDRLQL</sequence>
<dbReference type="CDD" id="cd09274">
    <property type="entry name" value="RNase_HI_RT_Ty3"/>
    <property type="match status" value="1"/>
</dbReference>
<evidence type="ECO:0000259" key="12">
    <source>
        <dbReference type="PROSITE" id="PS50994"/>
    </source>
</evidence>
<dbReference type="CDD" id="cd01647">
    <property type="entry name" value="RT_LTR"/>
    <property type="match status" value="1"/>
</dbReference>
<keyword evidence="2" id="KW-0808">Transferase</keyword>
<evidence type="ECO:0000256" key="9">
    <source>
        <dbReference type="SAM" id="MobiDB-lite"/>
    </source>
</evidence>
<dbReference type="Gene3D" id="3.30.70.270">
    <property type="match status" value="2"/>
</dbReference>
<keyword evidence="3" id="KW-0548">Nucleotidyltransferase</keyword>
<dbReference type="InterPro" id="IPR041588">
    <property type="entry name" value="Integrase_H2C2"/>
</dbReference>
<evidence type="ECO:0000313" key="13">
    <source>
        <dbReference type="EMBL" id="JAT98038.1"/>
    </source>
</evidence>
<dbReference type="InterPro" id="IPR001584">
    <property type="entry name" value="Integrase_cat-core"/>
</dbReference>
<name>A0A1E1XFQ3_9ACAR</name>
<dbReference type="InterPro" id="IPR001878">
    <property type="entry name" value="Znf_CCHC"/>
</dbReference>
<dbReference type="GO" id="GO:0003964">
    <property type="term" value="F:RNA-directed DNA polymerase activity"/>
    <property type="evidence" value="ECO:0007669"/>
    <property type="project" value="UniProtKB-KW"/>
</dbReference>
<keyword evidence="6" id="KW-0378">Hydrolase</keyword>
<reference evidence="13" key="1">
    <citation type="journal article" date="2017" name="Front. Cell. Infect. Microbiol.">
        <title>The Distinct Transcriptional Response of the Midgut of Amblyomma sculptum and Amblyomma aureolatum Ticks to Rickettsia rickettsii Correlates to Their Differences in Susceptibility to Infection.</title>
        <authorList>
            <person name="Martins L.A."/>
            <person name="Galletti M.F.B.M."/>
            <person name="Ribeiro J.M."/>
            <person name="Fujita A."/>
            <person name="Costa F.B."/>
            <person name="Labruna M.B."/>
            <person name="Daffre S."/>
            <person name="Fogaca A.C."/>
        </authorList>
    </citation>
    <scope>NUCLEOTIDE SEQUENCE</scope>
</reference>
<feature type="compositionally biased region" description="Basic and acidic residues" evidence="9">
    <location>
        <begin position="1"/>
        <end position="12"/>
    </location>
</feature>
<dbReference type="PANTHER" id="PTHR37984">
    <property type="entry name" value="PROTEIN CBG26694"/>
    <property type="match status" value="1"/>
</dbReference>
<dbReference type="SUPFAM" id="SSF56672">
    <property type="entry name" value="DNA/RNA polymerases"/>
    <property type="match status" value="1"/>
</dbReference>
<dbReference type="InterPro" id="IPR041373">
    <property type="entry name" value="RT_RNaseH"/>
</dbReference>
<feature type="region of interest" description="Disordered" evidence="9">
    <location>
        <begin position="1056"/>
        <end position="1162"/>
    </location>
</feature>
<dbReference type="SUPFAM" id="SSF53098">
    <property type="entry name" value="Ribonuclease H-like"/>
    <property type="match status" value="1"/>
</dbReference>
<dbReference type="Gene3D" id="3.10.20.370">
    <property type="match status" value="1"/>
</dbReference>
<dbReference type="GO" id="GO:0006508">
    <property type="term" value="P:proteolysis"/>
    <property type="evidence" value="ECO:0007669"/>
    <property type="project" value="InterPro"/>
</dbReference>
<evidence type="ECO:0000259" key="11">
    <source>
        <dbReference type="PROSITE" id="PS50878"/>
    </source>
</evidence>
<evidence type="ECO:0000259" key="10">
    <source>
        <dbReference type="PROSITE" id="PS50158"/>
    </source>
</evidence>
<dbReference type="Pfam" id="PF00078">
    <property type="entry name" value="RVT_1"/>
    <property type="match status" value="1"/>
</dbReference>
<dbReference type="FunFam" id="3.30.420.10:FF:000063">
    <property type="entry name" value="Retrovirus-related Pol polyprotein from transposon 297-like Protein"/>
    <property type="match status" value="1"/>
</dbReference>
<dbReference type="SUPFAM" id="SSF50630">
    <property type="entry name" value="Acid proteases"/>
    <property type="match status" value="1"/>
</dbReference>
<feature type="domain" description="Reverse transcriptase" evidence="11">
    <location>
        <begin position="298"/>
        <end position="474"/>
    </location>
</feature>
<feature type="compositionally biased region" description="Polar residues" evidence="9">
    <location>
        <begin position="1014"/>
        <end position="1023"/>
    </location>
</feature>
<dbReference type="Pfam" id="PF00098">
    <property type="entry name" value="zf-CCHC"/>
    <property type="match status" value="1"/>
</dbReference>
<keyword evidence="5" id="KW-0255">Endonuclease</keyword>
<dbReference type="GO" id="GO:0004190">
    <property type="term" value="F:aspartic-type endopeptidase activity"/>
    <property type="evidence" value="ECO:0007669"/>
    <property type="project" value="InterPro"/>
</dbReference>
<dbReference type="InterPro" id="IPR021109">
    <property type="entry name" value="Peptidase_aspartic_dom_sf"/>
</dbReference>
<feature type="domain" description="CCHC-type" evidence="10">
    <location>
        <begin position="67"/>
        <end position="81"/>
    </location>
</feature>
<dbReference type="InterPro" id="IPR036397">
    <property type="entry name" value="RNaseH_sf"/>
</dbReference>
<dbReference type="GO" id="GO:0042575">
    <property type="term" value="C:DNA polymerase complex"/>
    <property type="evidence" value="ECO:0007669"/>
    <property type="project" value="UniProtKB-ARBA"/>
</dbReference>
<dbReference type="InterPro" id="IPR043128">
    <property type="entry name" value="Rev_trsase/Diguanyl_cyclase"/>
</dbReference>
<dbReference type="SMART" id="SM00343">
    <property type="entry name" value="ZnF_C2HC"/>
    <property type="match status" value="1"/>
</dbReference>
<evidence type="ECO:0000256" key="2">
    <source>
        <dbReference type="ARBA" id="ARBA00022679"/>
    </source>
</evidence>
<dbReference type="InterPro" id="IPR001969">
    <property type="entry name" value="Aspartic_peptidase_AS"/>
</dbReference>
<dbReference type="FunFam" id="3.10.20.370:FF:000001">
    <property type="entry name" value="Retrovirus-related Pol polyprotein from transposon 17.6-like protein"/>
    <property type="match status" value="1"/>
</dbReference>
<dbReference type="GO" id="GO:0015074">
    <property type="term" value="P:DNA integration"/>
    <property type="evidence" value="ECO:0007669"/>
    <property type="project" value="UniProtKB-KW"/>
</dbReference>
<evidence type="ECO:0000256" key="8">
    <source>
        <dbReference type="PROSITE-ProRule" id="PRU00047"/>
    </source>
</evidence>
<feature type="region of interest" description="Disordered" evidence="9">
    <location>
        <begin position="1006"/>
        <end position="1033"/>
    </location>
</feature>
<dbReference type="Pfam" id="PF00665">
    <property type="entry name" value="rve"/>
    <property type="match status" value="1"/>
</dbReference>
<evidence type="ECO:0000256" key="4">
    <source>
        <dbReference type="ARBA" id="ARBA00022722"/>
    </source>
</evidence>
<keyword evidence="8" id="KW-0479">Metal-binding</keyword>
<dbReference type="Pfam" id="PF17921">
    <property type="entry name" value="Integrase_H2C2"/>
    <property type="match status" value="1"/>
</dbReference>
<evidence type="ECO:0000256" key="5">
    <source>
        <dbReference type="ARBA" id="ARBA00022759"/>
    </source>
</evidence>
<dbReference type="InterPro" id="IPR012337">
    <property type="entry name" value="RNaseH-like_sf"/>
</dbReference>